<evidence type="ECO:0000256" key="1">
    <source>
        <dbReference type="ARBA" id="ARBA00022723"/>
    </source>
</evidence>
<dbReference type="SUPFAM" id="SSF53649">
    <property type="entry name" value="Alkaline phosphatase-like"/>
    <property type="match status" value="1"/>
</dbReference>
<accession>A0A1G7L5T8</accession>
<dbReference type="Proteomes" id="UP000182427">
    <property type="component" value="Chromosome I"/>
</dbReference>
<evidence type="ECO:0000313" key="5">
    <source>
        <dbReference type="Proteomes" id="UP000182427"/>
    </source>
</evidence>
<protein>
    <submittedName>
        <fullName evidence="4">Choline-sulfatase</fullName>
    </submittedName>
</protein>
<keyword evidence="5" id="KW-1185">Reference proteome</keyword>
<dbReference type="Gene3D" id="3.40.720.10">
    <property type="entry name" value="Alkaline Phosphatase, subunit A"/>
    <property type="match status" value="1"/>
</dbReference>
<dbReference type="AlphaFoldDB" id="A0A1G7L5T8"/>
<dbReference type="EMBL" id="LT629690">
    <property type="protein sequence ID" value="SDF44887.1"/>
    <property type="molecule type" value="Genomic_DNA"/>
</dbReference>
<keyword evidence="1" id="KW-0479">Metal-binding</keyword>
<reference evidence="4 5" key="1">
    <citation type="submission" date="2016-10" db="EMBL/GenBank/DDBJ databases">
        <authorList>
            <person name="de Groot N.N."/>
        </authorList>
    </citation>
    <scope>NUCLEOTIDE SEQUENCE [LARGE SCALE GENOMIC DNA]</scope>
    <source>
        <strain evidence="4 5">GAS232</strain>
    </source>
</reference>
<dbReference type="PANTHER" id="PTHR45953">
    <property type="entry name" value="IDURONATE 2-SULFATASE"/>
    <property type="match status" value="1"/>
</dbReference>
<organism evidence="4 5">
    <name type="scientific">Terriglobus roseus</name>
    <dbReference type="NCBI Taxonomy" id="392734"/>
    <lineage>
        <taxon>Bacteria</taxon>
        <taxon>Pseudomonadati</taxon>
        <taxon>Acidobacteriota</taxon>
        <taxon>Terriglobia</taxon>
        <taxon>Terriglobales</taxon>
        <taxon>Acidobacteriaceae</taxon>
        <taxon>Terriglobus</taxon>
    </lineage>
</organism>
<dbReference type="InterPro" id="IPR017850">
    <property type="entry name" value="Alkaline_phosphatase_core_sf"/>
</dbReference>
<dbReference type="Pfam" id="PF00884">
    <property type="entry name" value="Sulfatase"/>
    <property type="match status" value="1"/>
</dbReference>
<sequence>MNLLLTLASGMRCPSGLHCFHTSMSFDRLPVNDEGLFPLEMTMNRREFVGLSSAALAATQARAAMASTPQPSNNRPNFLFFIADDLMFRTINSINNPEVHTPNIDRLVRDGIHFTHCFHSGSWTGAVCIASRTMLNTGLSPFKAQKALVDNQSGMIPVWGQTLRNAGYRTFQTGKWHLDAVSLQRSFSDLKTTGPGYLDSTHDPKDPAHNMYLRPAPGNVWSPTDRSLKGHWLDKHLWLDGPEGETKHSSEVYADSAIDFLNGQRGKQEKPFFMYVGFNAPHDPRQAPEEYQAMYPVEKIALPPNYLPQHPFDQGDFHTRDEQLAPFPRTEFDVKTHRKEYYAIITHMDAQIGRVLDALEKSGQAKNTYVILTADHGLAVGEHGLMGKQNQYECSMRMPLIMRGPGIKAGTHVDEMVYQHSMYATTCELAGVAVPKHVEFPSLKPMVLGQSTAPLHDAMFGWLNVIQRSIRTKKHKLIFYVPIKRYQLFDLENDPWEMHDLINDPQYASVKTDMIAKLKAEQKRLGDPLDIDAPPAVKTGNSY</sequence>
<dbReference type="GO" id="GO:0005737">
    <property type="term" value="C:cytoplasm"/>
    <property type="evidence" value="ECO:0007669"/>
    <property type="project" value="TreeGrafter"/>
</dbReference>
<dbReference type="GO" id="GO:0008484">
    <property type="term" value="F:sulfuric ester hydrolase activity"/>
    <property type="evidence" value="ECO:0007669"/>
    <property type="project" value="TreeGrafter"/>
</dbReference>
<dbReference type="InterPro" id="IPR000917">
    <property type="entry name" value="Sulfatase_N"/>
</dbReference>
<name>A0A1G7L5T8_9BACT</name>
<dbReference type="PANTHER" id="PTHR45953:SF1">
    <property type="entry name" value="IDURONATE 2-SULFATASE"/>
    <property type="match status" value="1"/>
</dbReference>
<dbReference type="GO" id="GO:0046872">
    <property type="term" value="F:metal ion binding"/>
    <property type="evidence" value="ECO:0007669"/>
    <property type="project" value="UniProtKB-KW"/>
</dbReference>
<evidence type="ECO:0000259" key="3">
    <source>
        <dbReference type="Pfam" id="PF00884"/>
    </source>
</evidence>
<proteinExistence type="predicted"/>
<evidence type="ECO:0000256" key="2">
    <source>
        <dbReference type="ARBA" id="ARBA00022801"/>
    </source>
</evidence>
<feature type="domain" description="Sulfatase N-terminal" evidence="3">
    <location>
        <begin position="76"/>
        <end position="432"/>
    </location>
</feature>
<dbReference type="CDD" id="cd16155">
    <property type="entry name" value="sulfatase_like"/>
    <property type="match status" value="1"/>
</dbReference>
<evidence type="ECO:0000313" key="4">
    <source>
        <dbReference type="EMBL" id="SDF44887.1"/>
    </source>
</evidence>
<keyword evidence="2" id="KW-0378">Hydrolase</keyword>
<gene>
    <name evidence="4" type="ORF">SAMN05444167_2446</name>
</gene>